<dbReference type="Gene3D" id="3.50.50.60">
    <property type="entry name" value="FAD/NAD(P)-binding domain"/>
    <property type="match status" value="1"/>
</dbReference>
<evidence type="ECO:0000256" key="2">
    <source>
        <dbReference type="ARBA" id="ARBA00022827"/>
    </source>
</evidence>
<dbReference type="InterPro" id="IPR050982">
    <property type="entry name" value="Auxin_biosynth/cation_transpt"/>
</dbReference>
<keyword evidence="1" id="KW-0285">Flavoprotein</keyword>
<dbReference type="Pfam" id="PF00743">
    <property type="entry name" value="FMO-like"/>
    <property type="match status" value="1"/>
</dbReference>
<evidence type="ECO:0000256" key="3">
    <source>
        <dbReference type="ARBA" id="ARBA00023002"/>
    </source>
</evidence>
<keyword evidence="5" id="KW-1185">Reference proteome</keyword>
<accession>A0A5C2SUG0</accession>
<dbReference type="PANTHER" id="PTHR43539:SF68">
    <property type="entry name" value="FLAVIN-BINDING MONOOXYGENASE-LIKE PROTEIN (AFU_ORTHOLOGUE AFUA_4G09220)"/>
    <property type="match status" value="1"/>
</dbReference>
<keyword evidence="2" id="KW-0274">FAD</keyword>
<dbReference type="SUPFAM" id="SSF51905">
    <property type="entry name" value="FAD/NAD(P)-binding domain"/>
    <property type="match status" value="2"/>
</dbReference>
<dbReference type="AlphaFoldDB" id="A0A5C2SUG0"/>
<evidence type="ECO:0000256" key="1">
    <source>
        <dbReference type="ARBA" id="ARBA00022630"/>
    </source>
</evidence>
<dbReference type="InterPro" id="IPR036188">
    <property type="entry name" value="FAD/NAD-bd_sf"/>
</dbReference>
<sequence>MTTDAHTIATAWLSSCSSSLRDGDINAFTSIFLTAGWLRELLVFSWDIRSLEGRQKISTYLSGTLPAAEVTDIRLVTDVPELVPRTFAIPHTRATGVELTFTFECRNGRGRGNARLLRDIDGAYRAITVMTELADLYGHEEARVPRSEPSCAFTGSGHPYVLIVGAAQTGLQLAARFKRMQVSALVIERNARIGDVWRRRYPSLTLHTIKRHHSFLYEPYPANWPEFTPGDKLADWLKHYASMQELDVWTSTTIRGQPLYQRESGVWEVTVVRDDTEVKLRPTHLVLATGPLGRPQIPAIPKMEAFPGRILHTEQYSGGSCSSYIGKRIVVVGAGGSSIDVCEDLVLHGARSVTMIQRSPTSVLSRDYVSNMLRAGFPESVPLEIADFKWSSFPPGLLRKLMVTDQQAALDAQKELHQKLQKGGFKLDIGPEGHWLHLLVKLTRNGGYCIDKGGADMIADGRIAVKSGVSLQCFTKRGLMLDDGTHVQADVVIFATGYVIMKESNRELLGDDVVSQIDEVYGLDEEGELDGSYRSCGHPGLWFATGEFFVSRFMSKPLALQLKAIQLGLLRHDGRRPVMSSTC</sequence>
<keyword evidence="3" id="KW-0560">Oxidoreductase</keyword>
<dbReference type="Proteomes" id="UP000313359">
    <property type="component" value="Unassembled WGS sequence"/>
</dbReference>
<gene>
    <name evidence="4" type="ORF">L227DRAFT_648364</name>
</gene>
<dbReference type="GO" id="GO:0050661">
    <property type="term" value="F:NADP binding"/>
    <property type="evidence" value="ECO:0007669"/>
    <property type="project" value="InterPro"/>
</dbReference>
<evidence type="ECO:0000313" key="5">
    <source>
        <dbReference type="Proteomes" id="UP000313359"/>
    </source>
</evidence>
<protein>
    <submittedName>
        <fullName evidence="4">FAD/NAD-P-binding domain-containing protein</fullName>
    </submittedName>
</protein>
<reference evidence="4" key="1">
    <citation type="journal article" date="2018" name="Genome Biol. Evol.">
        <title>Genomics and development of Lentinus tigrinus, a white-rot wood-decaying mushroom with dimorphic fruiting bodies.</title>
        <authorList>
            <person name="Wu B."/>
            <person name="Xu Z."/>
            <person name="Knudson A."/>
            <person name="Carlson A."/>
            <person name="Chen N."/>
            <person name="Kovaka S."/>
            <person name="LaButti K."/>
            <person name="Lipzen A."/>
            <person name="Pennachio C."/>
            <person name="Riley R."/>
            <person name="Schakwitz W."/>
            <person name="Umezawa K."/>
            <person name="Ohm R.A."/>
            <person name="Grigoriev I.V."/>
            <person name="Nagy L.G."/>
            <person name="Gibbons J."/>
            <person name="Hibbett D."/>
        </authorList>
    </citation>
    <scope>NUCLEOTIDE SEQUENCE [LARGE SCALE GENOMIC DNA]</scope>
    <source>
        <strain evidence="4">ALCF2SS1-6</strain>
    </source>
</reference>
<organism evidence="4 5">
    <name type="scientific">Lentinus tigrinus ALCF2SS1-6</name>
    <dbReference type="NCBI Taxonomy" id="1328759"/>
    <lineage>
        <taxon>Eukaryota</taxon>
        <taxon>Fungi</taxon>
        <taxon>Dikarya</taxon>
        <taxon>Basidiomycota</taxon>
        <taxon>Agaricomycotina</taxon>
        <taxon>Agaricomycetes</taxon>
        <taxon>Polyporales</taxon>
        <taxon>Polyporaceae</taxon>
        <taxon>Lentinus</taxon>
    </lineage>
</organism>
<name>A0A5C2SUG0_9APHY</name>
<dbReference type="OrthoDB" id="74360at2759"/>
<dbReference type="GO" id="GO:0050660">
    <property type="term" value="F:flavin adenine dinucleotide binding"/>
    <property type="evidence" value="ECO:0007669"/>
    <property type="project" value="InterPro"/>
</dbReference>
<proteinExistence type="predicted"/>
<dbReference type="STRING" id="1328759.A0A5C2SUG0"/>
<dbReference type="InterPro" id="IPR020946">
    <property type="entry name" value="Flavin_mOase-like"/>
</dbReference>
<dbReference type="GO" id="GO:0004499">
    <property type="term" value="F:N,N-dimethylaniline monooxygenase activity"/>
    <property type="evidence" value="ECO:0007669"/>
    <property type="project" value="InterPro"/>
</dbReference>
<evidence type="ECO:0000313" key="4">
    <source>
        <dbReference type="EMBL" id="RPD67280.1"/>
    </source>
</evidence>
<dbReference type="PANTHER" id="PTHR43539">
    <property type="entry name" value="FLAVIN-BINDING MONOOXYGENASE-LIKE PROTEIN (AFU_ORTHOLOGUE AFUA_4G09220)"/>
    <property type="match status" value="1"/>
</dbReference>
<dbReference type="EMBL" id="ML122250">
    <property type="protein sequence ID" value="RPD67280.1"/>
    <property type="molecule type" value="Genomic_DNA"/>
</dbReference>